<dbReference type="PANTHER" id="PTHR14226">
    <property type="entry name" value="NEUROPATHY TARGET ESTERASE/SWISS CHEESE D.MELANOGASTER"/>
    <property type="match status" value="1"/>
</dbReference>
<gene>
    <name evidence="6" type="ORF">KK078_08320</name>
</gene>
<dbReference type="RefSeq" id="WP_254089794.1">
    <property type="nucleotide sequence ID" value="NZ_JAHESC010000009.1"/>
</dbReference>
<dbReference type="GO" id="GO:0016042">
    <property type="term" value="P:lipid catabolic process"/>
    <property type="evidence" value="ECO:0007669"/>
    <property type="project" value="UniProtKB-UniRule"/>
</dbReference>
<accession>A0AAP2GGW4</accession>
<evidence type="ECO:0000256" key="1">
    <source>
        <dbReference type="ARBA" id="ARBA00022801"/>
    </source>
</evidence>
<evidence type="ECO:0000256" key="3">
    <source>
        <dbReference type="ARBA" id="ARBA00023098"/>
    </source>
</evidence>
<dbReference type="AlphaFoldDB" id="A0AAP2GGW4"/>
<keyword evidence="1 4" id="KW-0378">Hydrolase</keyword>
<protein>
    <submittedName>
        <fullName evidence="6">Patatin-like phospholipase family protein</fullName>
    </submittedName>
</protein>
<feature type="short sequence motif" description="GXSXG" evidence="4">
    <location>
        <begin position="36"/>
        <end position="40"/>
    </location>
</feature>
<dbReference type="InterPro" id="IPR050301">
    <property type="entry name" value="NTE"/>
</dbReference>
<feature type="active site" description="Nucleophile" evidence="4">
    <location>
        <position position="38"/>
    </location>
</feature>
<feature type="short sequence motif" description="GXGXXG" evidence="4">
    <location>
        <begin position="9"/>
        <end position="14"/>
    </location>
</feature>
<dbReference type="Proteomes" id="UP001319180">
    <property type="component" value="Unassembled WGS sequence"/>
</dbReference>
<dbReference type="SUPFAM" id="SSF52151">
    <property type="entry name" value="FabD/lysophospholipase-like"/>
    <property type="match status" value="1"/>
</dbReference>
<dbReference type="Pfam" id="PF01734">
    <property type="entry name" value="Patatin"/>
    <property type="match status" value="1"/>
</dbReference>
<dbReference type="CDD" id="cd07205">
    <property type="entry name" value="Pat_PNPLA6_PNPLA7_NTE1_like"/>
    <property type="match status" value="1"/>
</dbReference>
<reference evidence="6 7" key="1">
    <citation type="submission" date="2021-05" db="EMBL/GenBank/DDBJ databases">
        <title>A Polyphasic approach of four new species of the genus Ohtaekwangia: Ohtaekwangia histidinii sp. nov., Ohtaekwangia cretensis sp. nov., Ohtaekwangia indiensis sp. nov., Ohtaekwangia reichenbachii sp. nov. from diverse environment.</title>
        <authorList>
            <person name="Octaviana S."/>
        </authorList>
    </citation>
    <scope>NUCLEOTIDE SEQUENCE [LARGE SCALE GENOMIC DNA]</scope>
    <source>
        <strain evidence="6 7">PWU37</strain>
    </source>
</reference>
<dbReference type="PANTHER" id="PTHR14226:SF78">
    <property type="entry name" value="SLR0060 PROTEIN"/>
    <property type="match status" value="1"/>
</dbReference>
<feature type="short sequence motif" description="DGA/G" evidence="4">
    <location>
        <begin position="150"/>
        <end position="152"/>
    </location>
</feature>
<dbReference type="InterPro" id="IPR016035">
    <property type="entry name" value="Acyl_Trfase/lysoPLipase"/>
</dbReference>
<name>A0AAP2GGW4_9BACT</name>
<evidence type="ECO:0000259" key="5">
    <source>
        <dbReference type="PROSITE" id="PS51635"/>
    </source>
</evidence>
<keyword evidence="3 4" id="KW-0443">Lipid metabolism</keyword>
<feature type="active site" description="Proton acceptor" evidence="4">
    <location>
        <position position="150"/>
    </location>
</feature>
<evidence type="ECO:0000313" key="7">
    <source>
        <dbReference type="Proteomes" id="UP001319180"/>
    </source>
</evidence>
<evidence type="ECO:0000256" key="4">
    <source>
        <dbReference type="PROSITE-ProRule" id="PRU01161"/>
    </source>
</evidence>
<proteinExistence type="predicted"/>
<evidence type="ECO:0000256" key="2">
    <source>
        <dbReference type="ARBA" id="ARBA00022963"/>
    </source>
</evidence>
<feature type="domain" description="PNPLA" evidence="5">
    <location>
        <begin position="5"/>
        <end position="163"/>
    </location>
</feature>
<keyword evidence="2 4" id="KW-0442">Lipid degradation</keyword>
<dbReference type="GO" id="GO:0016787">
    <property type="term" value="F:hydrolase activity"/>
    <property type="evidence" value="ECO:0007669"/>
    <property type="project" value="UniProtKB-UniRule"/>
</dbReference>
<keyword evidence="7" id="KW-1185">Reference proteome</keyword>
<dbReference type="Gene3D" id="3.40.1090.10">
    <property type="entry name" value="Cytosolic phospholipase A2 catalytic domain"/>
    <property type="match status" value="2"/>
</dbReference>
<dbReference type="EMBL" id="JAHESC010000009">
    <property type="protein sequence ID" value="MBT1686556.1"/>
    <property type="molecule type" value="Genomic_DNA"/>
</dbReference>
<evidence type="ECO:0000313" key="6">
    <source>
        <dbReference type="EMBL" id="MBT1686556.1"/>
    </source>
</evidence>
<sequence>MKIGVVLSGGGARGISHIGVLKALEEMGVEVSCVAGTSAGSIVGALYAYGYSPDKILETVLATSFFRSIRPAWTMTGLLNLEGLSTILQKFIPENTFEALKLPLVIAATDIRRGSADYFRSGELIPAILASCCVPAVFNPVHIQGKTYVDGGLVDNMPAAQIRKECDLLIGSHCNHIGTEFDAKNFRNVIERSLLIAINGNTTESKGLCDILIEPPEVGKVSGFELGRARELFTIGYEFTREHFTAADFQQKKAI</sequence>
<dbReference type="InterPro" id="IPR002641">
    <property type="entry name" value="PNPLA_dom"/>
</dbReference>
<comment type="caution">
    <text evidence="6">The sequence shown here is derived from an EMBL/GenBank/DDBJ whole genome shotgun (WGS) entry which is preliminary data.</text>
</comment>
<organism evidence="6 7">
    <name type="scientific">Dawidia soli</name>
    <dbReference type="NCBI Taxonomy" id="2782352"/>
    <lineage>
        <taxon>Bacteria</taxon>
        <taxon>Pseudomonadati</taxon>
        <taxon>Bacteroidota</taxon>
        <taxon>Cytophagia</taxon>
        <taxon>Cytophagales</taxon>
        <taxon>Chryseotaleaceae</taxon>
        <taxon>Dawidia</taxon>
    </lineage>
</organism>
<dbReference type="PROSITE" id="PS51635">
    <property type="entry name" value="PNPLA"/>
    <property type="match status" value="1"/>
</dbReference>